<evidence type="ECO:0000313" key="2">
    <source>
        <dbReference type="EMBL" id="KAK8859549.1"/>
    </source>
</evidence>
<name>A0ABR2IA05_9PEZI</name>
<dbReference type="Proteomes" id="UP001390339">
    <property type="component" value="Unassembled WGS sequence"/>
</dbReference>
<accession>A0ABR2IA05</accession>
<feature type="compositionally biased region" description="Basic and acidic residues" evidence="1">
    <location>
        <begin position="1"/>
        <end position="10"/>
    </location>
</feature>
<comment type="caution">
    <text evidence="2">The sequence shown here is derived from an EMBL/GenBank/DDBJ whole genome shotgun (WGS) entry which is preliminary data.</text>
</comment>
<organism evidence="2 3">
    <name type="scientific">Apiospora arundinis</name>
    <dbReference type="NCBI Taxonomy" id="335852"/>
    <lineage>
        <taxon>Eukaryota</taxon>
        <taxon>Fungi</taxon>
        <taxon>Dikarya</taxon>
        <taxon>Ascomycota</taxon>
        <taxon>Pezizomycotina</taxon>
        <taxon>Sordariomycetes</taxon>
        <taxon>Xylariomycetidae</taxon>
        <taxon>Amphisphaeriales</taxon>
        <taxon>Apiosporaceae</taxon>
        <taxon>Apiospora</taxon>
    </lineage>
</organism>
<gene>
    <name evidence="2" type="ORF">PGQ11_010283</name>
</gene>
<protein>
    <recommendedName>
        <fullName evidence="4">Chromo domain-containing protein</fullName>
    </recommendedName>
</protein>
<sequence>MSQPPHRDNPIGRSAEALPASHPASSNIISPFSAASYKEVPLSNGILKCVIVNGQQTYQLQFTTDKPQGAAYCPQHVSNPEAPVRQHRQIRRSQKLQHSPGMINKVEYDVIGEVDHLIARWRSGRRAEFLLMWTDGTRSWVLRADIDEEMVCEFEAGYDGIYEGGDGWVPKKLISKRLLREHEEQSGKAKDLSSGS</sequence>
<evidence type="ECO:0008006" key="4">
    <source>
        <dbReference type="Google" id="ProtNLM"/>
    </source>
</evidence>
<feature type="region of interest" description="Disordered" evidence="1">
    <location>
        <begin position="1"/>
        <end position="23"/>
    </location>
</feature>
<dbReference type="EMBL" id="JAPCWZ010000006">
    <property type="protein sequence ID" value="KAK8859549.1"/>
    <property type="molecule type" value="Genomic_DNA"/>
</dbReference>
<proteinExistence type="predicted"/>
<evidence type="ECO:0000313" key="3">
    <source>
        <dbReference type="Proteomes" id="UP001390339"/>
    </source>
</evidence>
<keyword evidence="3" id="KW-1185">Reference proteome</keyword>
<evidence type="ECO:0000256" key="1">
    <source>
        <dbReference type="SAM" id="MobiDB-lite"/>
    </source>
</evidence>
<reference evidence="2 3" key="1">
    <citation type="journal article" date="2024" name="IMA Fungus">
        <title>Apiospora arundinis, a panoply of carbohydrate-active enzymes and secondary metabolites.</title>
        <authorList>
            <person name="Sorensen T."/>
            <person name="Petersen C."/>
            <person name="Muurmann A.T."/>
            <person name="Christiansen J.V."/>
            <person name="Brundto M.L."/>
            <person name="Overgaard C.K."/>
            <person name="Boysen A.T."/>
            <person name="Wollenberg R.D."/>
            <person name="Larsen T.O."/>
            <person name="Sorensen J.L."/>
            <person name="Nielsen K.L."/>
            <person name="Sondergaard T.E."/>
        </authorList>
    </citation>
    <scope>NUCLEOTIDE SEQUENCE [LARGE SCALE GENOMIC DNA]</scope>
    <source>
        <strain evidence="2 3">AAU 773</strain>
    </source>
</reference>